<evidence type="ECO:0000256" key="1">
    <source>
        <dbReference type="SAM" id="MobiDB-lite"/>
    </source>
</evidence>
<feature type="compositionally biased region" description="Polar residues" evidence="1">
    <location>
        <begin position="320"/>
        <end position="333"/>
    </location>
</feature>
<gene>
    <name evidence="2" type="ORF">Ahy_A01g000143</name>
</gene>
<evidence type="ECO:0000313" key="2">
    <source>
        <dbReference type="EMBL" id="RYR75586.1"/>
    </source>
</evidence>
<name>A0A445EJJ8_ARAHY</name>
<evidence type="ECO:0000313" key="3">
    <source>
        <dbReference type="Proteomes" id="UP000289738"/>
    </source>
</evidence>
<protein>
    <recommendedName>
        <fullName evidence="4">Peptidase A2 domain-containing protein</fullName>
    </recommendedName>
</protein>
<organism evidence="2 3">
    <name type="scientific">Arachis hypogaea</name>
    <name type="common">Peanut</name>
    <dbReference type="NCBI Taxonomy" id="3818"/>
    <lineage>
        <taxon>Eukaryota</taxon>
        <taxon>Viridiplantae</taxon>
        <taxon>Streptophyta</taxon>
        <taxon>Embryophyta</taxon>
        <taxon>Tracheophyta</taxon>
        <taxon>Spermatophyta</taxon>
        <taxon>Magnoliopsida</taxon>
        <taxon>eudicotyledons</taxon>
        <taxon>Gunneridae</taxon>
        <taxon>Pentapetalae</taxon>
        <taxon>rosids</taxon>
        <taxon>fabids</taxon>
        <taxon>Fabales</taxon>
        <taxon>Fabaceae</taxon>
        <taxon>Papilionoideae</taxon>
        <taxon>50 kb inversion clade</taxon>
        <taxon>dalbergioids sensu lato</taxon>
        <taxon>Dalbergieae</taxon>
        <taxon>Pterocarpus clade</taxon>
        <taxon>Arachis</taxon>
    </lineage>
</organism>
<comment type="caution">
    <text evidence="2">The sequence shown here is derived from an EMBL/GenBank/DDBJ whole genome shotgun (WGS) entry which is preliminary data.</text>
</comment>
<keyword evidence="3" id="KW-1185">Reference proteome</keyword>
<evidence type="ECO:0008006" key="4">
    <source>
        <dbReference type="Google" id="ProtNLM"/>
    </source>
</evidence>
<accession>A0A445EJJ8</accession>
<dbReference type="Proteomes" id="UP000289738">
    <property type="component" value="Chromosome A01"/>
</dbReference>
<proteinExistence type="predicted"/>
<dbReference type="EMBL" id="SDMP01000001">
    <property type="protein sequence ID" value="RYR75586.1"/>
    <property type="molecule type" value="Genomic_DNA"/>
</dbReference>
<dbReference type="AlphaFoldDB" id="A0A445EJJ8"/>
<sequence length="467" mass="53033">MTTILNFMMADHESKLERLARQVEWIARIVDYDEEPFIESNMVDFTYEFDTALRDFKTNVQAVYRGVSEGLLGFLMQQKLKNRDVSLCPRCNAVFDADTAAIFEKERMKKELAHKEEQIRDEEMVSTISIIPTEYLGEYKGKPNEDYDVKDEEAFAFIRSEDELEYFPTEKQKSHLRPLHVAAYMSGICVNKVLVDGGAAISLLPEQMSIKALVFGSIRQLSRPSLGDDFARGRLARAGRGPAGFGSRLGGHPFLIGLARTPCNWPINRRAVSFVKGHKSSSIKFFLKKRYSSLKFNLEPHLGDTKKLSSGNEVEANPTEKLNSSPLRTTSQWQKKKHEGEQNKLRNRTRPGHIQKHRPIHLVSLSCCRRSSWWERELFVLPPFTTAKETVGAVDTSFTTADASDATNGGTHLGRTQISSYPPLRNCCGMTSGILSHRRITDRARNVFPKLVWVFLKRLIGTKKSLR</sequence>
<feature type="region of interest" description="Disordered" evidence="1">
    <location>
        <begin position="306"/>
        <end position="344"/>
    </location>
</feature>
<reference evidence="2 3" key="1">
    <citation type="submission" date="2019-01" db="EMBL/GenBank/DDBJ databases">
        <title>Sequencing of cultivated peanut Arachis hypogaea provides insights into genome evolution and oil improvement.</title>
        <authorList>
            <person name="Chen X."/>
        </authorList>
    </citation>
    <scope>NUCLEOTIDE SEQUENCE [LARGE SCALE GENOMIC DNA]</scope>
    <source>
        <strain evidence="3">cv. Fuhuasheng</strain>
        <tissue evidence="2">Leaves</tissue>
    </source>
</reference>